<evidence type="ECO:0000256" key="7">
    <source>
        <dbReference type="ARBA" id="ARBA00022741"/>
    </source>
</evidence>
<proteinExistence type="inferred from homology"/>
<dbReference type="Pfam" id="PF01171">
    <property type="entry name" value="ATP_bind_3"/>
    <property type="match status" value="1"/>
</dbReference>
<evidence type="ECO:0000256" key="3">
    <source>
        <dbReference type="ARBA" id="ARBA00022555"/>
    </source>
</evidence>
<comment type="miscellaneous">
    <text evidence="13">The thiolation reaction likely consists of two steps: a first activation step by ATP to form an adenylated intermediate of the target base of tRNA, and a second nucleophilic substitution step of the sulfur (S) atom supplied by the hydrosulfide attached to the Fe-S cluster.</text>
</comment>
<evidence type="ECO:0000313" key="15">
    <source>
        <dbReference type="EMBL" id="MBA8887295.1"/>
    </source>
</evidence>
<evidence type="ECO:0000256" key="13">
    <source>
        <dbReference type="HAMAP-Rule" id="MF_01850"/>
    </source>
</evidence>
<evidence type="ECO:0000259" key="14">
    <source>
        <dbReference type="Pfam" id="PF01171"/>
    </source>
</evidence>
<accession>A0A839EU74</accession>
<comment type="cofactor">
    <cofactor evidence="13">
        <name>[4Fe-4S] cluster</name>
        <dbReference type="ChEBI" id="CHEBI:49883"/>
    </cofactor>
    <text evidence="13">Binds 1 [4Fe-4S] cluster per subunit. The cluster is chelated by three Cys residues, the fourth Fe has a free coordination site that may bind a sulfur atom transferred from the persulfide of IscS.</text>
</comment>
<dbReference type="AlphaFoldDB" id="A0A839EU74"/>
<comment type="function">
    <text evidence="13">Catalyzes the ATP-dependent 2-thiolation of cytidine in position 32 of tRNA, to form 2-thiocytidine (s(2)C32). The sulfur atoms are provided by the cysteine/cysteine desulfurase (IscS) system.</text>
</comment>
<evidence type="ECO:0000256" key="8">
    <source>
        <dbReference type="ARBA" id="ARBA00022840"/>
    </source>
</evidence>
<dbReference type="GO" id="GO:0034227">
    <property type="term" value="P:tRNA thio-modification"/>
    <property type="evidence" value="ECO:0007669"/>
    <property type="project" value="UniProtKB-UniRule"/>
</dbReference>
<feature type="short sequence motif" description="PP-loop motif" evidence="13">
    <location>
        <begin position="45"/>
        <end position="50"/>
    </location>
</feature>
<sequence>MNAIPSRKHDYETAKLAKRLRHQVGQAIADFNMIEDGDRVMVCLSGGKDSYTLLDILLKLQAKAPVRFELVAVHLDQKQPGYDPAILPDYLRGLGVRFEILEQDTYSVVKRVILEGKTMCSLCSRLRRGSLYTHAAERGYTKIALGHHRDDIVETMFLNLFHQATLKAMPPKLRSDDGRNVLIRPLAYCAEDDIAAYAEQQGFPIMPCNLCGSQENLQRKTIKAMLAEWEKKHPGRTETIFRALGNVAPSQLADRSLFDFAGLGANPVAGRADAQAWLAGTEPARADDGPS</sequence>
<feature type="binding site" evidence="13">
    <location>
        <position position="120"/>
    </location>
    <ligand>
        <name>[4Fe-4S] cluster</name>
        <dbReference type="ChEBI" id="CHEBI:49883"/>
    </ligand>
</feature>
<dbReference type="PANTHER" id="PTHR43686">
    <property type="entry name" value="SULFURTRANSFERASE-RELATED"/>
    <property type="match status" value="1"/>
</dbReference>
<dbReference type="InterPro" id="IPR012089">
    <property type="entry name" value="tRNA_Cyd_32_2_STrfase"/>
</dbReference>
<comment type="caution">
    <text evidence="15">The sequence shown here is derived from an EMBL/GenBank/DDBJ whole genome shotgun (WGS) entry which is preliminary data.</text>
</comment>
<dbReference type="GO" id="GO:0005524">
    <property type="term" value="F:ATP binding"/>
    <property type="evidence" value="ECO:0007669"/>
    <property type="project" value="UniProtKB-UniRule"/>
</dbReference>
<dbReference type="HAMAP" id="MF_01850">
    <property type="entry name" value="TtcA"/>
    <property type="match status" value="1"/>
</dbReference>
<comment type="similarity">
    <text evidence="13">Belongs to the TtcA family.</text>
</comment>
<dbReference type="GO" id="GO:0005737">
    <property type="term" value="C:cytoplasm"/>
    <property type="evidence" value="ECO:0007669"/>
    <property type="project" value="UniProtKB-SubCell"/>
</dbReference>
<dbReference type="GO" id="GO:0000287">
    <property type="term" value="F:magnesium ion binding"/>
    <property type="evidence" value="ECO:0007669"/>
    <property type="project" value="UniProtKB-UniRule"/>
</dbReference>
<evidence type="ECO:0000256" key="1">
    <source>
        <dbReference type="ARBA" id="ARBA00022485"/>
    </source>
</evidence>
<evidence type="ECO:0000256" key="4">
    <source>
        <dbReference type="ARBA" id="ARBA00022679"/>
    </source>
</evidence>
<keyword evidence="7 13" id="KW-0547">Nucleotide-binding</keyword>
<comment type="subcellular location">
    <subcellularLocation>
        <location evidence="13">Cytoplasm</location>
    </subcellularLocation>
</comment>
<dbReference type="Proteomes" id="UP000550401">
    <property type="component" value="Unassembled WGS sequence"/>
</dbReference>
<keyword evidence="3 13" id="KW-0820">tRNA-binding</keyword>
<comment type="catalytic activity">
    <reaction evidence="13">
        <text>cytidine(32) in tRNA + S-sulfanyl-L-cysteinyl-[cysteine desulfurase] + AH2 + ATP = 2-thiocytidine(32) in tRNA + L-cysteinyl-[cysteine desulfurase] + A + AMP + diphosphate + H(+)</text>
        <dbReference type="Rhea" id="RHEA:57048"/>
        <dbReference type="Rhea" id="RHEA-COMP:10288"/>
        <dbReference type="Rhea" id="RHEA-COMP:12157"/>
        <dbReference type="Rhea" id="RHEA-COMP:12158"/>
        <dbReference type="Rhea" id="RHEA-COMP:14821"/>
        <dbReference type="ChEBI" id="CHEBI:13193"/>
        <dbReference type="ChEBI" id="CHEBI:15378"/>
        <dbReference type="ChEBI" id="CHEBI:17499"/>
        <dbReference type="ChEBI" id="CHEBI:29950"/>
        <dbReference type="ChEBI" id="CHEBI:30616"/>
        <dbReference type="ChEBI" id="CHEBI:33019"/>
        <dbReference type="ChEBI" id="CHEBI:61963"/>
        <dbReference type="ChEBI" id="CHEBI:82748"/>
        <dbReference type="ChEBI" id="CHEBI:141453"/>
        <dbReference type="ChEBI" id="CHEBI:456215"/>
    </reaction>
</comment>
<organism evidence="15 16">
    <name type="scientific">Dokdonella fugitiva</name>
    <dbReference type="NCBI Taxonomy" id="328517"/>
    <lineage>
        <taxon>Bacteria</taxon>
        <taxon>Pseudomonadati</taxon>
        <taxon>Pseudomonadota</taxon>
        <taxon>Gammaproteobacteria</taxon>
        <taxon>Lysobacterales</taxon>
        <taxon>Rhodanobacteraceae</taxon>
        <taxon>Dokdonella</taxon>
    </lineage>
</organism>
<dbReference type="InterPro" id="IPR014729">
    <property type="entry name" value="Rossmann-like_a/b/a_fold"/>
</dbReference>
<evidence type="ECO:0000256" key="2">
    <source>
        <dbReference type="ARBA" id="ARBA00022490"/>
    </source>
</evidence>
<keyword evidence="6 13" id="KW-0479">Metal-binding</keyword>
<keyword evidence="8 13" id="KW-0067">ATP-binding</keyword>
<dbReference type="Gene3D" id="3.40.50.620">
    <property type="entry name" value="HUPs"/>
    <property type="match status" value="1"/>
</dbReference>
<comment type="pathway">
    <text evidence="13">tRNA modification.</text>
</comment>
<dbReference type="RefSeq" id="WP_182530378.1">
    <property type="nucleotide sequence ID" value="NZ_JACGXL010000002.1"/>
</dbReference>
<feature type="binding site" evidence="13">
    <location>
        <position position="123"/>
    </location>
    <ligand>
        <name>[4Fe-4S] cluster</name>
        <dbReference type="ChEBI" id="CHEBI:49883"/>
    </ligand>
</feature>
<evidence type="ECO:0000256" key="6">
    <source>
        <dbReference type="ARBA" id="ARBA00022723"/>
    </source>
</evidence>
<feature type="binding site" evidence="13">
    <location>
        <position position="211"/>
    </location>
    <ligand>
        <name>[4Fe-4S] cluster</name>
        <dbReference type="ChEBI" id="CHEBI:49883"/>
    </ligand>
</feature>
<evidence type="ECO:0000313" key="16">
    <source>
        <dbReference type="Proteomes" id="UP000550401"/>
    </source>
</evidence>
<gene>
    <name evidence="13" type="primary">ttcA</name>
    <name evidence="15" type="ORF">FHW12_001509</name>
</gene>
<keyword evidence="12 13" id="KW-0411">Iron-sulfur</keyword>
<dbReference type="SUPFAM" id="SSF52402">
    <property type="entry name" value="Adenine nucleotide alpha hydrolases-like"/>
    <property type="match status" value="1"/>
</dbReference>
<name>A0A839EU74_9GAMM</name>
<keyword evidence="2 13" id="KW-0963">Cytoplasm</keyword>
<evidence type="ECO:0000256" key="10">
    <source>
        <dbReference type="ARBA" id="ARBA00022884"/>
    </source>
</evidence>
<protein>
    <recommendedName>
        <fullName evidence="13">tRNA-cytidine(32) 2-sulfurtransferase</fullName>
        <ecNumber evidence="13">2.8.1.-</ecNumber>
    </recommendedName>
    <alternativeName>
        <fullName evidence="13">Two-thiocytidine biosynthesis protein A</fullName>
    </alternativeName>
    <alternativeName>
        <fullName evidence="13">tRNA 2-thiocytidine biosynthesis protein TtcA</fullName>
    </alternativeName>
</protein>
<keyword evidence="9 13" id="KW-0460">Magnesium</keyword>
<dbReference type="NCBIfam" id="NF007972">
    <property type="entry name" value="PRK10696.1"/>
    <property type="match status" value="1"/>
</dbReference>
<keyword evidence="16" id="KW-1185">Reference proteome</keyword>
<keyword evidence="5 13" id="KW-0819">tRNA processing</keyword>
<evidence type="ECO:0000256" key="12">
    <source>
        <dbReference type="ARBA" id="ARBA00023014"/>
    </source>
</evidence>
<evidence type="ECO:0000256" key="9">
    <source>
        <dbReference type="ARBA" id="ARBA00022842"/>
    </source>
</evidence>
<reference evidence="15 16" key="1">
    <citation type="submission" date="2020-07" db="EMBL/GenBank/DDBJ databases">
        <title>Genomic Encyclopedia of Type Strains, Phase IV (KMG-V): Genome sequencing to study the core and pangenomes of soil and plant-associated prokaryotes.</title>
        <authorList>
            <person name="Whitman W."/>
        </authorList>
    </citation>
    <scope>NUCLEOTIDE SEQUENCE [LARGE SCALE GENOMIC DNA]</scope>
    <source>
        <strain evidence="15 16">RH2WT43</strain>
    </source>
</reference>
<dbReference type="GO" id="GO:0016783">
    <property type="term" value="F:sulfurtransferase activity"/>
    <property type="evidence" value="ECO:0007669"/>
    <property type="project" value="UniProtKB-UniRule"/>
</dbReference>
<keyword evidence="4 13" id="KW-0808">Transferase</keyword>
<keyword evidence="10 13" id="KW-0694">RNA-binding</keyword>
<keyword evidence="1 13" id="KW-0004">4Fe-4S</keyword>
<comment type="cofactor">
    <cofactor evidence="13">
        <name>Mg(2+)</name>
        <dbReference type="ChEBI" id="CHEBI:18420"/>
    </cofactor>
</comment>
<comment type="subunit">
    <text evidence="13">Homodimer.</text>
</comment>
<evidence type="ECO:0000256" key="5">
    <source>
        <dbReference type="ARBA" id="ARBA00022694"/>
    </source>
</evidence>
<dbReference type="EMBL" id="JACGXL010000002">
    <property type="protein sequence ID" value="MBA8887295.1"/>
    <property type="molecule type" value="Genomic_DNA"/>
</dbReference>
<dbReference type="InterPro" id="IPR035107">
    <property type="entry name" value="tRNA_thiolation_TtcA_Ctu1"/>
</dbReference>
<dbReference type="PIRSF" id="PIRSF004976">
    <property type="entry name" value="ATPase_YdaO"/>
    <property type="match status" value="1"/>
</dbReference>
<dbReference type="EC" id="2.8.1.-" evidence="13"/>
<keyword evidence="11 13" id="KW-0408">Iron</keyword>
<feature type="domain" description="tRNA(Ile)-lysidine/2-thiocytidine synthase N-terminal" evidence="14">
    <location>
        <begin position="40"/>
        <end position="203"/>
    </location>
</feature>
<dbReference type="CDD" id="cd24138">
    <property type="entry name" value="TtcA-like"/>
    <property type="match status" value="1"/>
</dbReference>
<evidence type="ECO:0000256" key="11">
    <source>
        <dbReference type="ARBA" id="ARBA00023004"/>
    </source>
</evidence>
<dbReference type="GO" id="GO:0051539">
    <property type="term" value="F:4 iron, 4 sulfur cluster binding"/>
    <property type="evidence" value="ECO:0007669"/>
    <property type="project" value="UniProtKB-UniRule"/>
</dbReference>
<dbReference type="GO" id="GO:0000049">
    <property type="term" value="F:tRNA binding"/>
    <property type="evidence" value="ECO:0007669"/>
    <property type="project" value="UniProtKB-KW"/>
</dbReference>
<dbReference type="InterPro" id="IPR011063">
    <property type="entry name" value="TilS/TtcA_N"/>
</dbReference>
<dbReference type="PANTHER" id="PTHR43686:SF1">
    <property type="entry name" value="AMINOTRAN_5 DOMAIN-CONTAINING PROTEIN"/>
    <property type="match status" value="1"/>
</dbReference>